<dbReference type="InterPro" id="IPR021109">
    <property type="entry name" value="Peptidase_aspartic_dom_sf"/>
</dbReference>
<dbReference type="CDD" id="cd00303">
    <property type="entry name" value="retropepsin_like"/>
    <property type="match status" value="1"/>
</dbReference>
<dbReference type="InterPro" id="IPR043502">
    <property type="entry name" value="DNA/RNA_pol_sf"/>
</dbReference>
<evidence type="ECO:0000313" key="2">
    <source>
        <dbReference type="RefSeq" id="XP_040951145.1"/>
    </source>
</evidence>
<organism evidence="1 2">
    <name type="scientific">Gossypium hirsutum</name>
    <name type="common">Upland cotton</name>
    <name type="synonym">Gossypium mexicanum</name>
    <dbReference type="NCBI Taxonomy" id="3635"/>
    <lineage>
        <taxon>Eukaryota</taxon>
        <taxon>Viridiplantae</taxon>
        <taxon>Streptophyta</taxon>
        <taxon>Embryophyta</taxon>
        <taxon>Tracheophyta</taxon>
        <taxon>Spermatophyta</taxon>
        <taxon>Magnoliopsida</taxon>
        <taxon>eudicotyledons</taxon>
        <taxon>Gunneridae</taxon>
        <taxon>Pentapetalae</taxon>
        <taxon>rosids</taxon>
        <taxon>malvids</taxon>
        <taxon>Malvales</taxon>
        <taxon>Malvaceae</taxon>
        <taxon>Malvoideae</taxon>
        <taxon>Gossypium</taxon>
    </lineage>
</organism>
<dbReference type="Pfam" id="PF08284">
    <property type="entry name" value="RVP_2"/>
    <property type="match status" value="1"/>
</dbReference>
<protein>
    <recommendedName>
        <fullName evidence="3">DNA/RNA polymerases superfamily protein</fullName>
    </recommendedName>
</protein>
<dbReference type="Proteomes" id="UP000818029">
    <property type="component" value="Chromosome A01"/>
</dbReference>
<dbReference type="Gene3D" id="2.40.70.10">
    <property type="entry name" value="Acid Proteases"/>
    <property type="match status" value="1"/>
</dbReference>
<evidence type="ECO:0008006" key="3">
    <source>
        <dbReference type="Google" id="ProtNLM"/>
    </source>
</evidence>
<reference evidence="2" key="2">
    <citation type="submission" date="2025-08" db="UniProtKB">
        <authorList>
            <consortium name="RefSeq"/>
        </authorList>
    </citation>
    <scope>IDENTIFICATION</scope>
</reference>
<keyword evidence="1" id="KW-1185">Reference proteome</keyword>
<dbReference type="InterPro" id="IPR032567">
    <property type="entry name" value="RTL1-rel"/>
</dbReference>
<name>A0ABM3A8G3_GOSHI</name>
<dbReference type="GeneID" id="121218268"/>
<sequence length="219" mass="24730">MARAEDREHQVEVLDRLRQDIGSAHSYVASTVSETLGFPFESTSSEITVVSPLGQFIRVSKLFRDVLLEVQGTVFLADLMELPFEEFDLILGMGWLVKHRVSLDCATKKVVLKTEEDIEGKEVSKKVDSSVKDIQTVRDFSDVFLEELSGLPPSREVKFGIELILGTALMSIAPYRMASEELTELKVQIQELLDHGFVHPGVFPWGALVLKRRYNKDVY</sequence>
<evidence type="ECO:0000313" key="1">
    <source>
        <dbReference type="Proteomes" id="UP000818029"/>
    </source>
</evidence>
<dbReference type="PANTHER" id="PTHR15503:SF45">
    <property type="entry name" value="RNA-DIRECTED DNA POLYMERASE HOMOLOG"/>
    <property type="match status" value="1"/>
</dbReference>
<accession>A0ABM3A8G3</accession>
<dbReference type="SUPFAM" id="SSF56672">
    <property type="entry name" value="DNA/RNA polymerases"/>
    <property type="match status" value="1"/>
</dbReference>
<dbReference type="RefSeq" id="XP_040951145.1">
    <property type="nucleotide sequence ID" value="XM_041095211.1"/>
</dbReference>
<dbReference type="Gene3D" id="3.10.10.10">
    <property type="entry name" value="HIV Type 1 Reverse Transcriptase, subunit A, domain 1"/>
    <property type="match status" value="1"/>
</dbReference>
<gene>
    <name evidence="2" type="primary">LOC121218268</name>
</gene>
<reference evidence="1" key="1">
    <citation type="journal article" date="2020" name="Nat. Genet.">
        <title>Genomic diversifications of five Gossypium allopolyploid species and their impact on cotton improvement.</title>
        <authorList>
            <person name="Chen Z.J."/>
            <person name="Sreedasyam A."/>
            <person name="Ando A."/>
            <person name="Song Q."/>
            <person name="De Santiago L.M."/>
            <person name="Hulse-Kemp A.M."/>
            <person name="Ding M."/>
            <person name="Ye W."/>
            <person name="Kirkbride R.C."/>
            <person name="Jenkins J."/>
            <person name="Plott C."/>
            <person name="Lovell J."/>
            <person name="Lin Y.M."/>
            <person name="Vaughn R."/>
            <person name="Liu B."/>
            <person name="Simpson S."/>
            <person name="Scheffler B.E."/>
            <person name="Wen L."/>
            <person name="Saski C.A."/>
            <person name="Grover C.E."/>
            <person name="Hu G."/>
            <person name="Conover J.L."/>
            <person name="Carlson J.W."/>
            <person name="Shu S."/>
            <person name="Boston L.B."/>
            <person name="Williams M."/>
            <person name="Peterson D.G."/>
            <person name="McGee K."/>
            <person name="Jones D.C."/>
            <person name="Wendel J.F."/>
            <person name="Stelly D.M."/>
            <person name="Grimwood J."/>
            <person name="Schmutz J."/>
        </authorList>
    </citation>
    <scope>NUCLEOTIDE SEQUENCE [LARGE SCALE GENOMIC DNA]</scope>
    <source>
        <strain evidence="1">cv. TM-1</strain>
    </source>
</reference>
<dbReference type="PANTHER" id="PTHR15503">
    <property type="entry name" value="LDOC1 RELATED"/>
    <property type="match status" value="1"/>
</dbReference>
<proteinExistence type="predicted"/>